<evidence type="ECO:0000313" key="3">
    <source>
        <dbReference type="Proteomes" id="UP000594260"/>
    </source>
</evidence>
<dbReference type="KEGG" id="vde:111247647"/>
<feature type="compositionally biased region" description="Low complexity" evidence="1">
    <location>
        <begin position="48"/>
        <end position="59"/>
    </location>
</feature>
<dbReference type="EnsemblMetazoa" id="XM_022798852">
    <property type="protein sequence ID" value="XP_022654587"/>
    <property type="gene ID" value="LOC111247647"/>
</dbReference>
<dbReference type="RefSeq" id="XP_022654587.1">
    <property type="nucleotide sequence ID" value="XM_022798852.1"/>
</dbReference>
<dbReference type="OrthoDB" id="10619410at2759"/>
<reference evidence="2" key="1">
    <citation type="submission" date="2021-01" db="UniProtKB">
        <authorList>
            <consortium name="EnsemblMetazoa"/>
        </authorList>
    </citation>
    <scope>IDENTIFICATION</scope>
</reference>
<feature type="region of interest" description="Disordered" evidence="1">
    <location>
        <begin position="1"/>
        <end position="96"/>
    </location>
</feature>
<sequence length="349" mass="37138">MMSSQNREKRSRCGRGRRLIGSGCSTKPSENAAKAAGTTNPQPNNDDSSIVSLTSSTQSRQKDKDKSDAKPEASKEPLKDSNSMLSTDLYPTRDSEAEKVIRAELKNARIAREDQSTEESAMKPLIVSGSNFIAYGNSAPGRLKVRTKSRLKDDRAPRCSRERLPKGAIKQPRQKRHQLKSARGGTGGTDSNSPKGYTGKGFPGVSPRKSPLNPGELQTPGSIATQTSFHTESKNETEVKVETKGPAKVAAESTYVKDIPLKDAPAPNKVLNDAPIPPDLSVKCATVKNLAAKVAPVQQLEPKGPVTDISLTKDVPSTTPPARAGAAKDPGPKCASSEPGATKPDPKKP</sequence>
<dbReference type="InParanoid" id="A0A7M7M751"/>
<feature type="compositionally biased region" description="Polar residues" evidence="1">
    <location>
        <begin position="37"/>
        <end position="47"/>
    </location>
</feature>
<name>A0A7M7M751_VARDE</name>
<feature type="region of interest" description="Disordered" evidence="1">
    <location>
        <begin position="298"/>
        <end position="349"/>
    </location>
</feature>
<feature type="compositionally biased region" description="Basic and acidic residues" evidence="1">
    <location>
        <begin position="60"/>
        <end position="79"/>
    </location>
</feature>
<accession>A0A7M7M751</accession>
<dbReference type="GeneID" id="111247647"/>
<feature type="compositionally biased region" description="Basic and acidic residues" evidence="1">
    <location>
        <begin position="231"/>
        <end position="245"/>
    </location>
</feature>
<feature type="compositionally biased region" description="Basic residues" evidence="1">
    <location>
        <begin position="9"/>
        <end position="18"/>
    </location>
</feature>
<evidence type="ECO:0000313" key="2">
    <source>
        <dbReference type="EnsemblMetazoa" id="XP_022654587"/>
    </source>
</evidence>
<feature type="region of interest" description="Disordered" evidence="1">
    <location>
        <begin position="132"/>
        <end position="249"/>
    </location>
</feature>
<evidence type="ECO:0000256" key="1">
    <source>
        <dbReference type="SAM" id="MobiDB-lite"/>
    </source>
</evidence>
<dbReference type="AlphaFoldDB" id="A0A7M7M751"/>
<feature type="compositionally biased region" description="Basic and acidic residues" evidence="1">
    <location>
        <begin position="150"/>
        <end position="165"/>
    </location>
</feature>
<keyword evidence="3" id="KW-1185">Reference proteome</keyword>
<proteinExistence type="predicted"/>
<dbReference type="Proteomes" id="UP000594260">
    <property type="component" value="Unplaced"/>
</dbReference>
<organism evidence="2 3">
    <name type="scientific">Varroa destructor</name>
    <name type="common">Honeybee mite</name>
    <dbReference type="NCBI Taxonomy" id="109461"/>
    <lineage>
        <taxon>Eukaryota</taxon>
        <taxon>Metazoa</taxon>
        <taxon>Ecdysozoa</taxon>
        <taxon>Arthropoda</taxon>
        <taxon>Chelicerata</taxon>
        <taxon>Arachnida</taxon>
        <taxon>Acari</taxon>
        <taxon>Parasitiformes</taxon>
        <taxon>Mesostigmata</taxon>
        <taxon>Gamasina</taxon>
        <taxon>Dermanyssoidea</taxon>
        <taxon>Varroidae</taxon>
        <taxon>Varroa</taxon>
    </lineage>
</organism>
<protein>
    <submittedName>
        <fullName evidence="2">Uncharacterized protein</fullName>
    </submittedName>
</protein>
<feature type="compositionally biased region" description="Polar residues" evidence="1">
    <location>
        <begin position="219"/>
        <end position="230"/>
    </location>
</feature>